<evidence type="ECO:0000256" key="2">
    <source>
        <dbReference type="SAM" id="Phobius"/>
    </source>
</evidence>
<dbReference type="AlphaFoldDB" id="X6NEF5"/>
<evidence type="ECO:0000256" key="1">
    <source>
        <dbReference type="SAM" id="MobiDB-lite"/>
    </source>
</evidence>
<reference evidence="3 4" key="1">
    <citation type="journal article" date="2013" name="Curr. Biol.">
        <title>The Genome of the Foraminiferan Reticulomyxa filosa.</title>
        <authorList>
            <person name="Glockner G."/>
            <person name="Hulsmann N."/>
            <person name="Schleicher M."/>
            <person name="Noegel A.A."/>
            <person name="Eichinger L."/>
            <person name="Gallinger C."/>
            <person name="Pawlowski J."/>
            <person name="Sierra R."/>
            <person name="Euteneuer U."/>
            <person name="Pillet L."/>
            <person name="Moustafa A."/>
            <person name="Platzer M."/>
            <person name="Groth M."/>
            <person name="Szafranski K."/>
            <person name="Schliwa M."/>
        </authorList>
    </citation>
    <scope>NUCLEOTIDE SEQUENCE [LARGE SCALE GENOMIC DNA]</scope>
</reference>
<evidence type="ECO:0000313" key="3">
    <source>
        <dbReference type="EMBL" id="ETO24134.1"/>
    </source>
</evidence>
<feature type="transmembrane region" description="Helical" evidence="2">
    <location>
        <begin position="82"/>
        <end position="104"/>
    </location>
</feature>
<gene>
    <name evidence="3" type="ORF">RFI_13025</name>
</gene>
<protein>
    <submittedName>
        <fullName evidence="3">Uncharacterized protein</fullName>
    </submittedName>
</protein>
<dbReference type="EMBL" id="ASPP01009420">
    <property type="protein sequence ID" value="ETO24134.1"/>
    <property type="molecule type" value="Genomic_DNA"/>
</dbReference>
<proteinExistence type="predicted"/>
<name>X6NEF5_RETFI</name>
<sequence>MALACIGLAVARYLLYETHKHISACVLVAALILSHQYTRGPIHASQTIFAELWVCLILNVGLPVFGYFINVDKPCLKSVHEFFAVASELWAGRFFTIVFISWFLEHSRMMLLNIFQFQHVRCLSAVAYNNVILKNETQLQAMIQQRPNASGPILEDGSVSLLRQRRMSRTVAAHIGFDNTRTLFVGEMFIGYLLLFIFLWIGAVHLWTGLIVIVLTLPMAVNLMYVVWNNLNDQNTNRYHAHLVNGTWTLSLYLAQVLPFFSKTVFQILYGIWIFLTTNSQEMQILRNSGVKYQTTHGKIALSCCLCCYLEIYHNHQFLNFVVGKKKRGFLLVKFLKTASKIITFLDILLPPVPITSGDQTESKFQVQQHFCSHLLRNHKTHCLHFYLTQLLRFNIFFILTRTWKNHSERGDGGRRERTKTNKIVKQNTPQ</sequence>
<feature type="compositionally biased region" description="Basic and acidic residues" evidence="1">
    <location>
        <begin position="407"/>
        <end position="420"/>
    </location>
</feature>
<feature type="transmembrane region" description="Helical" evidence="2">
    <location>
        <begin position="207"/>
        <end position="231"/>
    </location>
</feature>
<keyword evidence="2" id="KW-0472">Membrane</keyword>
<feature type="transmembrane region" description="Helical" evidence="2">
    <location>
        <begin position="21"/>
        <end position="38"/>
    </location>
</feature>
<comment type="caution">
    <text evidence="3">The sequence shown here is derived from an EMBL/GenBank/DDBJ whole genome shotgun (WGS) entry which is preliminary data.</text>
</comment>
<dbReference type="Proteomes" id="UP000023152">
    <property type="component" value="Unassembled WGS sequence"/>
</dbReference>
<organism evidence="3 4">
    <name type="scientific">Reticulomyxa filosa</name>
    <dbReference type="NCBI Taxonomy" id="46433"/>
    <lineage>
        <taxon>Eukaryota</taxon>
        <taxon>Sar</taxon>
        <taxon>Rhizaria</taxon>
        <taxon>Retaria</taxon>
        <taxon>Foraminifera</taxon>
        <taxon>Monothalamids</taxon>
        <taxon>Reticulomyxidae</taxon>
        <taxon>Reticulomyxa</taxon>
    </lineage>
</organism>
<keyword evidence="2" id="KW-1133">Transmembrane helix</keyword>
<evidence type="ECO:0000313" key="4">
    <source>
        <dbReference type="Proteomes" id="UP000023152"/>
    </source>
</evidence>
<accession>X6NEF5</accession>
<feature type="transmembrane region" description="Helical" evidence="2">
    <location>
        <begin position="50"/>
        <end position="70"/>
    </location>
</feature>
<feature type="region of interest" description="Disordered" evidence="1">
    <location>
        <begin position="407"/>
        <end position="431"/>
    </location>
</feature>
<keyword evidence="4" id="KW-1185">Reference proteome</keyword>
<feature type="transmembrane region" description="Helical" evidence="2">
    <location>
        <begin position="252"/>
        <end position="276"/>
    </location>
</feature>
<keyword evidence="2" id="KW-0812">Transmembrane</keyword>
<feature type="transmembrane region" description="Helical" evidence="2">
    <location>
        <begin position="183"/>
        <end position="201"/>
    </location>
</feature>